<dbReference type="Proteomes" id="UP000464754">
    <property type="component" value="Chromosome"/>
</dbReference>
<organism evidence="2 3">
    <name type="scientific">Amedibacterium intestinale</name>
    <dbReference type="NCBI Taxonomy" id="2583452"/>
    <lineage>
        <taxon>Bacteria</taxon>
        <taxon>Bacillati</taxon>
        <taxon>Bacillota</taxon>
        <taxon>Erysipelotrichia</taxon>
        <taxon>Erysipelotrichales</taxon>
        <taxon>Erysipelotrichaceae</taxon>
        <taxon>Amedibacterium</taxon>
    </lineage>
</organism>
<name>A0A6N4TH87_9FIRM</name>
<keyword evidence="1" id="KW-0812">Transmembrane</keyword>
<evidence type="ECO:0000313" key="3">
    <source>
        <dbReference type="Proteomes" id="UP000464754"/>
    </source>
</evidence>
<dbReference type="RefSeq" id="WP_115714676.1">
    <property type="nucleotide sequence ID" value="NZ_AP019695.1"/>
</dbReference>
<dbReference type="Pfam" id="PF09560">
    <property type="entry name" value="Spore_YunB"/>
    <property type="match status" value="1"/>
</dbReference>
<reference evidence="3" key="1">
    <citation type="submission" date="2019-05" db="EMBL/GenBank/DDBJ databases">
        <title>Complete genome sequencing of Absiella argi strain JCM 30884.</title>
        <authorList>
            <person name="Sakamoto M."/>
            <person name="Murakami T."/>
            <person name="Mori H."/>
        </authorList>
    </citation>
    <scope>NUCLEOTIDE SEQUENCE [LARGE SCALE GENOMIC DNA]</scope>
    <source>
        <strain evidence="3">JCM 30884</strain>
    </source>
</reference>
<evidence type="ECO:0000313" key="2">
    <source>
        <dbReference type="EMBL" id="BBK22153.1"/>
    </source>
</evidence>
<accession>A0A6N4TH87</accession>
<gene>
    <name evidence="2" type="ORF">Aargi30884_10560</name>
</gene>
<keyword evidence="1" id="KW-1133">Transmembrane helix</keyword>
<keyword evidence="3" id="KW-1185">Reference proteome</keyword>
<feature type="transmembrane region" description="Helical" evidence="1">
    <location>
        <begin position="12"/>
        <end position="32"/>
    </location>
</feature>
<evidence type="ECO:0000256" key="1">
    <source>
        <dbReference type="SAM" id="Phobius"/>
    </source>
</evidence>
<dbReference type="EMBL" id="AP019695">
    <property type="protein sequence ID" value="BBK22153.1"/>
    <property type="molecule type" value="Genomic_DNA"/>
</dbReference>
<dbReference type="AlphaFoldDB" id="A0A6N4TH87"/>
<evidence type="ECO:0008006" key="4">
    <source>
        <dbReference type="Google" id="ProtNLM"/>
    </source>
</evidence>
<protein>
    <recommendedName>
        <fullName evidence="4">Sporulation protein YunB</fullName>
    </recommendedName>
</protein>
<sequence>MRKVRIKKYKNVKRTLIVAVAGFLVYGMFLVFNRCIEPQLNALARQHAGFAINNIVKQVINNLEYDPESLYKTRIGENGEITQVVFDSYQLNQLLYEALDTIDTSLKAAQDGKKDPVTQSVYYEDGIVYEIPIGSLSNIFFLANKGPKLKVHIRMFNDVGGEIETKIEPYGVNSSLVSIILKVEIEAEAITMMSITPFKESSEIPLVVQVISGKVPSYNTYKE</sequence>
<keyword evidence="1" id="KW-0472">Membrane</keyword>
<proteinExistence type="predicted"/>
<dbReference type="InterPro" id="IPR014197">
    <property type="entry name" value="Sporulation_prot_YunB"/>
</dbReference>
<dbReference type="KEGG" id="aarg:Aargi30884_10560"/>